<reference evidence="2 3" key="1">
    <citation type="journal article" date="2017" name="DNA Res.">
        <title>Complete genome sequence and expression profile of the commercial lytic enzyme producer Lysobacter enzymogenes M497-1.</title>
        <authorList>
            <person name="Takami H."/>
            <person name="Toyoda A."/>
            <person name="Uchiyama I."/>
            <person name="Itoh T."/>
            <person name="Takaki Y."/>
            <person name="Arai W."/>
            <person name="Nishi S."/>
            <person name="Kawai M."/>
            <person name="Shinya K."/>
            <person name="Ikeda H."/>
        </authorList>
    </citation>
    <scope>NUCLEOTIDE SEQUENCE [LARGE SCALE GENOMIC DNA]</scope>
    <source>
        <strain evidence="2 3">M497-1</strain>
    </source>
</reference>
<protein>
    <recommendedName>
        <fullName evidence="1">Insertion element IS402-like domain-containing protein</fullName>
    </recommendedName>
</protein>
<evidence type="ECO:0000259" key="1">
    <source>
        <dbReference type="Pfam" id="PF13340"/>
    </source>
</evidence>
<organism evidence="2 3">
    <name type="scientific">Lysobacter enzymogenes</name>
    <dbReference type="NCBI Taxonomy" id="69"/>
    <lineage>
        <taxon>Bacteria</taxon>
        <taxon>Pseudomonadati</taxon>
        <taxon>Pseudomonadota</taxon>
        <taxon>Gammaproteobacteria</taxon>
        <taxon>Lysobacterales</taxon>
        <taxon>Lysobacteraceae</taxon>
        <taxon>Lysobacter</taxon>
    </lineage>
</organism>
<sequence length="127" mass="15217">MNDADATRVWMRDEEWAAIRSVASEIVLLRAVHDGNDRRFVNAALSVMVGNCYWMSLPPEQFGDWKSNRSRNDRWIERGVWAHLVERGAVAEEWSRKIAERSDRHRRQKQRRATRRRVKLLDDDRWE</sequence>
<dbReference type="InterPro" id="IPR025161">
    <property type="entry name" value="IS402-like_dom"/>
</dbReference>
<dbReference type="Pfam" id="PF13340">
    <property type="entry name" value="DUF4096"/>
    <property type="match status" value="1"/>
</dbReference>
<dbReference type="AlphaFoldDB" id="A0AAU9AAH5"/>
<proteinExistence type="predicted"/>
<accession>A0AAU9AAH5</accession>
<gene>
    <name evidence="2" type="ORF">LEN_0228</name>
</gene>
<name>A0AAU9AAH5_LYSEN</name>
<evidence type="ECO:0000313" key="3">
    <source>
        <dbReference type="Proteomes" id="UP000218824"/>
    </source>
</evidence>
<feature type="domain" description="Insertion element IS402-like" evidence="1">
    <location>
        <begin position="11"/>
        <end position="84"/>
    </location>
</feature>
<dbReference type="Proteomes" id="UP000218824">
    <property type="component" value="Chromosome"/>
</dbReference>
<evidence type="ECO:0000313" key="2">
    <source>
        <dbReference type="EMBL" id="BAV95715.1"/>
    </source>
</evidence>
<dbReference type="KEGG" id="lem:LEN_0228"/>
<dbReference type="EMBL" id="AP014940">
    <property type="protein sequence ID" value="BAV95715.1"/>
    <property type="molecule type" value="Genomic_DNA"/>
</dbReference>